<feature type="region of interest" description="Disordered" evidence="1">
    <location>
        <begin position="1"/>
        <end position="83"/>
    </location>
</feature>
<feature type="compositionally biased region" description="Polar residues" evidence="1">
    <location>
        <begin position="18"/>
        <end position="31"/>
    </location>
</feature>
<protein>
    <submittedName>
        <fullName evidence="2">Uncharacterized protein</fullName>
    </submittedName>
</protein>
<dbReference type="EMBL" id="MN739721">
    <property type="protein sequence ID" value="QHT22812.1"/>
    <property type="molecule type" value="Genomic_DNA"/>
</dbReference>
<organism evidence="2">
    <name type="scientific">viral metagenome</name>
    <dbReference type="NCBI Taxonomy" id="1070528"/>
    <lineage>
        <taxon>unclassified sequences</taxon>
        <taxon>metagenomes</taxon>
        <taxon>organismal metagenomes</taxon>
    </lineage>
</organism>
<evidence type="ECO:0000313" key="2">
    <source>
        <dbReference type="EMBL" id="QHT22812.1"/>
    </source>
</evidence>
<name>A0A6C0E252_9ZZZZ</name>
<feature type="compositionally biased region" description="Low complexity" evidence="1">
    <location>
        <begin position="58"/>
        <end position="71"/>
    </location>
</feature>
<accession>A0A6C0E252</accession>
<feature type="compositionally biased region" description="Low complexity" evidence="1">
    <location>
        <begin position="32"/>
        <end position="47"/>
    </location>
</feature>
<feature type="compositionally biased region" description="Polar residues" evidence="1">
    <location>
        <begin position="72"/>
        <end position="81"/>
    </location>
</feature>
<evidence type="ECO:0000256" key="1">
    <source>
        <dbReference type="SAM" id="MobiDB-lite"/>
    </source>
</evidence>
<proteinExistence type="predicted"/>
<sequence length="253" mass="27542">MSSSRSVAAAQRRRAGPTSDTPTARGPSTSINSSQVFSQNQTQTQQQGMRPGTTGRLAGQQAAVSQQQHLQSNQTTENTGLNPLKMSIPQAITLVSLRLGKLENQLQNLEGLSLGESSPSQSYDGDVITHILQRLDNLEQKTNEMNVVKQQLDLLKPALVSVKNTSSGALKDISVLKTSIDHMKTELNATKVVIDDLQMYLSSDNIRDKEVVVADEEHIMIQTEVSHEIDAVSSDASVANLKDLIEQELNVNI</sequence>
<reference evidence="2" key="1">
    <citation type="journal article" date="2020" name="Nature">
        <title>Giant virus diversity and host interactions through global metagenomics.</title>
        <authorList>
            <person name="Schulz F."/>
            <person name="Roux S."/>
            <person name="Paez-Espino D."/>
            <person name="Jungbluth S."/>
            <person name="Walsh D.A."/>
            <person name="Denef V.J."/>
            <person name="McMahon K.D."/>
            <person name="Konstantinidis K.T."/>
            <person name="Eloe-Fadrosh E.A."/>
            <person name="Kyrpides N.C."/>
            <person name="Woyke T."/>
        </authorList>
    </citation>
    <scope>NUCLEOTIDE SEQUENCE</scope>
    <source>
        <strain evidence="2">GVMAG-M-3300023179-114</strain>
    </source>
</reference>
<dbReference type="AlphaFoldDB" id="A0A6C0E252"/>
<feature type="compositionally biased region" description="Low complexity" evidence="1">
    <location>
        <begin position="1"/>
        <end position="10"/>
    </location>
</feature>